<dbReference type="RefSeq" id="WP_191200193.1">
    <property type="nucleotide sequence ID" value="NZ_BAAAPA010000006.1"/>
</dbReference>
<gene>
    <name evidence="3" type="ORF">IEZ25_14565</name>
</gene>
<evidence type="ECO:0000313" key="3">
    <source>
        <dbReference type="EMBL" id="MBD3915846.1"/>
    </source>
</evidence>
<keyword evidence="4" id="KW-1185">Reference proteome</keyword>
<sequence>MPPPDENTTVDPTGAAWVVWLVIIGPGLLVATFACVRRVGPGEMVLVVRQGLVVRSRRFGFVPRAPVLESFESVPTGARVLPLVVRARTSDGVDVIALADLTLEVHEVESGTPWVPTTTVVRVAEETVGSAVQQLEVRTLVDELESLEERWPAQVTRRLPCGTEATALAVTEVEARLTGGAA</sequence>
<dbReference type="Proteomes" id="UP000649289">
    <property type="component" value="Unassembled WGS sequence"/>
</dbReference>
<evidence type="ECO:0000256" key="1">
    <source>
        <dbReference type="SAM" id="Phobius"/>
    </source>
</evidence>
<proteinExistence type="predicted"/>
<feature type="domain" description="Band 7" evidence="2">
    <location>
        <begin position="38"/>
        <end position="152"/>
    </location>
</feature>
<evidence type="ECO:0000313" key="4">
    <source>
        <dbReference type="Proteomes" id="UP000649289"/>
    </source>
</evidence>
<organism evidence="3 4">
    <name type="scientific">Nocardioides hwasunensis</name>
    <dbReference type="NCBI Taxonomy" id="397258"/>
    <lineage>
        <taxon>Bacteria</taxon>
        <taxon>Bacillati</taxon>
        <taxon>Actinomycetota</taxon>
        <taxon>Actinomycetes</taxon>
        <taxon>Propionibacteriales</taxon>
        <taxon>Nocardioidaceae</taxon>
        <taxon>Nocardioides</taxon>
    </lineage>
</organism>
<dbReference type="EMBL" id="JACXYY010000006">
    <property type="protein sequence ID" value="MBD3915846.1"/>
    <property type="molecule type" value="Genomic_DNA"/>
</dbReference>
<dbReference type="Pfam" id="PF01145">
    <property type="entry name" value="Band_7"/>
    <property type="match status" value="1"/>
</dbReference>
<keyword evidence="1" id="KW-0472">Membrane</keyword>
<comment type="caution">
    <text evidence="3">The sequence shown here is derived from an EMBL/GenBank/DDBJ whole genome shotgun (WGS) entry which is preliminary data.</text>
</comment>
<reference evidence="3 4" key="1">
    <citation type="submission" date="2020-09" db="EMBL/GenBank/DDBJ databases">
        <title>novel species in genus Nocardioides.</title>
        <authorList>
            <person name="Zhang G."/>
        </authorList>
    </citation>
    <scope>NUCLEOTIDE SEQUENCE [LARGE SCALE GENOMIC DNA]</scope>
    <source>
        <strain evidence="3 4">19197</strain>
    </source>
</reference>
<protein>
    <recommendedName>
        <fullName evidence="2">Band 7 domain-containing protein</fullName>
    </recommendedName>
</protein>
<feature type="transmembrane region" description="Helical" evidence="1">
    <location>
        <begin position="15"/>
        <end position="36"/>
    </location>
</feature>
<name>A0ABR8MLA4_9ACTN</name>
<accession>A0ABR8MLA4</accession>
<dbReference type="InterPro" id="IPR001107">
    <property type="entry name" value="Band_7"/>
</dbReference>
<keyword evidence="1" id="KW-0812">Transmembrane</keyword>
<keyword evidence="1" id="KW-1133">Transmembrane helix</keyword>
<evidence type="ECO:0000259" key="2">
    <source>
        <dbReference type="Pfam" id="PF01145"/>
    </source>
</evidence>